<name>A0A7G2C0M8_9TRYP</name>
<keyword evidence="3" id="KW-1185">Reference proteome</keyword>
<protein>
    <submittedName>
        <fullName evidence="2">Uncharacterized protein</fullName>
    </submittedName>
</protein>
<feature type="compositionally biased region" description="Low complexity" evidence="1">
    <location>
        <begin position="371"/>
        <end position="389"/>
    </location>
</feature>
<dbReference type="VEuPathDB" id="TriTrypDB:ADEAN_000015300"/>
<proteinExistence type="predicted"/>
<dbReference type="EMBL" id="LR877145">
    <property type="protein sequence ID" value="CAD2212741.1"/>
    <property type="molecule type" value="Genomic_DNA"/>
</dbReference>
<dbReference type="Proteomes" id="UP000515908">
    <property type="component" value="Chromosome 01"/>
</dbReference>
<dbReference type="PANTHER" id="PTHR37332">
    <property type="entry name" value="EXPRESSED PROTEIN"/>
    <property type="match status" value="1"/>
</dbReference>
<dbReference type="PANTHER" id="PTHR37332:SF1">
    <property type="entry name" value="ELMO DOMAIN-CONTAINING PROTEIN"/>
    <property type="match status" value="1"/>
</dbReference>
<dbReference type="OrthoDB" id="272807at2759"/>
<evidence type="ECO:0000313" key="3">
    <source>
        <dbReference type="Proteomes" id="UP000515908"/>
    </source>
</evidence>
<organism evidence="2 3">
    <name type="scientific">Angomonas deanei</name>
    <dbReference type="NCBI Taxonomy" id="59799"/>
    <lineage>
        <taxon>Eukaryota</taxon>
        <taxon>Discoba</taxon>
        <taxon>Euglenozoa</taxon>
        <taxon>Kinetoplastea</taxon>
        <taxon>Metakinetoplastina</taxon>
        <taxon>Trypanosomatida</taxon>
        <taxon>Trypanosomatidae</taxon>
        <taxon>Strigomonadinae</taxon>
        <taxon>Angomonas</taxon>
    </lineage>
</organism>
<evidence type="ECO:0000313" key="2">
    <source>
        <dbReference type="EMBL" id="CAD2212741.1"/>
    </source>
</evidence>
<feature type="region of interest" description="Disordered" evidence="1">
    <location>
        <begin position="371"/>
        <end position="397"/>
    </location>
</feature>
<feature type="compositionally biased region" description="Basic and acidic residues" evidence="1">
    <location>
        <begin position="240"/>
        <end position="251"/>
    </location>
</feature>
<feature type="region of interest" description="Disordered" evidence="1">
    <location>
        <begin position="219"/>
        <end position="251"/>
    </location>
</feature>
<accession>A0A7G2C0M8</accession>
<evidence type="ECO:0000256" key="1">
    <source>
        <dbReference type="SAM" id="MobiDB-lite"/>
    </source>
</evidence>
<sequence length="397" mass="43613">MKKKTMKVKTQQERTALVEYIVQKRVQLLDYIDSLHTAEGALWMNTVRLNQSSIGQYFGVSEMCINNSHYKASTDATATDTNVSNFSEMSIPLEEGGRVSGNQSLNISFNKLPQLSSAESTWKSRYLPCYAALALSLSDLLMVAMNGEELLECLMGLLLEVEVAYAGGTATRAIAQRTLKQFRHGMSDSLKQQMYTVSNRGTVMADDYQYGAARDNNPSFTSPAANVGRTEAGGGSPLVKDGKADAKEKDSSDGESVKFIFLSTQHLRYQSGSPSYDVVVPSLCAVLTTTYRRLCDYELFQSPTLTKSVLTIDKKLRKLVLEKLCHEYARISRQRYIREALVLSPTGLFAEVGVSEDLNFLQGLLDQNKSAGETGSEAAAGSEARGELSSSEDDAHF</sequence>
<reference evidence="2 3" key="1">
    <citation type="submission" date="2020-08" db="EMBL/GenBank/DDBJ databases">
        <authorList>
            <person name="Newling K."/>
            <person name="Davey J."/>
            <person name="Forrester S."/>
        </authorList>
    </citation>
    <scope>NUCLEOTIDE SEQUENCE [LARGE SCALE GENOMIC DNA]</scope>
    <source>
        <strain evidence="3">Crithidia deanei Carvalho (ATCC PRA-265)</strain>
    </source>
</reference>
<gene>
    <name evidence="2" type="ORF">ADEAN_000015300</name>
</gene>
<dbReference type="AlphaFoldDB" id="A0A7G2C0M8"/>